<protein>
    <submittedName>
        <fullName evidence="1">Uncharacterized protein</fullName>
    </submittedName>
</protein>
<gene>
    <name evidence="1" type="ORF">AVEN_217168_1</name>
</gene>
<dbReference type="EMBL" id="BGPR01001460">
    <property type="protein sequence ID" value="GBM54485.1"/>
    <property type="molecule type" value="Genomic_DNA"/>
</dbReference>
<dbReference type="Proteomes" id="UP000499080">
    <property type="component" value="Unassembled WGS sequence"/>
</dbReference>
<name>A0A4Y2GNY6_ARAVE</name>
<sequence>MPYSFAASSLSQLVTAISNSFLTSKTLTAQRLFQFKEKMEIARSMVRTIGWMIKNFPSELIQQFLSCSSSVRVGIVVKKHNSSRKYSSLPVLDCPP</sequence>
<accession>A0A4Y2GNY6</accession>
<evidence type="ECO:0000313" key="1">
    <source>
        <dbReference type="EMBL" id="GBM54485.1"/>
    </source>
</evidence>
<reference evidence="1 2" key="1">
    <citation type="journal article" date="2019" name="Sci. Rep.">
        <title>Orb-weaving spider Araneus ventricosus genome elucidates the spidroin gene catalogue.</title>
        <authorList>
            <person name="Kono N."/>
            <person name="Nakamura H."/>
            <person name="Ohtoshi R."/>
            <person name="Moran D.A.P."/>
            <person name="Shinohara A."/>
            <person name="Yoshida Y."/>
            <person name="Fujiwara M."/>
            <person name="Mori M."/>
            <person name="Tomita M."/>
            <person name="Arakawa K."/>
        </authorList>
    </citation>
    <scope>NUCLEOTIDE SEQUENCE [LARGE SCALE GENOMIC DNA]</scope>
</reference>
<organism evidence="1 2">
    <name type="scientific">Araneus ventricosus</name>
    <name type="common">Orbweaver spider</name>
    <name type="synonym">Epeira ventricosa</name>
    <dbReference type="NCBI Taxonomy" id="182803"/>
    <lineage>
        <taxon>Eukaryota</taxon>
        <taxon>Metazoa</taxon>
        <taxon>Ecdysozoa</taxon>
        <taxon>Arthropoda</taxon>
        <taxon>Chelicerata</taxon>
        <taxon>Arachnida</taxon>
        <taxon>Araneae</taxon>
        <taxon>Araneomorphae</taxon>
        <taxon>Entelegynae</taxon>
        <taxon>Araneoidea</taxon>
        <taxon>Araneidae</taxon>
        <taxon>Araneus</taxon>
    </lineage>
</organism>
<evidence type="ECO:0000313" key="2">
    <source>
        <dbReference type="Proteomes" id="UP000499080"/>
    </source>
</evidence>
<dbReference type="AlphaFoldDB" id="A0A4Y2GNY6"/>
<keyword evidence="2" id="KW-1185">Reference proteome</keyword>
<comment type="caution">
    <text evidence="1">The sequence shown here is derived from an EMBL/GenBank/DDBJ whole genome shotgun (WGS) entry which is preliminary data.</text>
</comment>
<proteinExistence type="predicted"/>